<dbReference type="CDD" id="cd02966">
    <property type="entry name" value="TlpA_like_family"/>
    <property type="match status" value="1"/>
</dbReference>
<proteinExistence type="predicted"/>
<dbReference type="PANTHER" id="PTHR42852:SF6">
    <property type="entry name" value="THIOL:DISULFIDE INTERCHANGE PROTEIN DSBE"/>
    <property type="match status" value="1"/>
</dbReference>
<feature type="compositionally biased region" description="Polar residues" evidence="6">
    <location>
        <begin position="25"/>
        <end position="39"/>
    </location>
</feature>
<evidence type="ECO:0000256" key="4">
    <source>
        <dbReference type="ARBA" id="ARBA00023157"/>
    </source>
</evidence>
<organism evidence="9 10">
    <name type="scientific">Clostridium aestuarii</name>
    <dbReference type="NCBI Taxonomy" id="338193"/>
    <lineage>
        <taxon>Bacteria</taxon>
        <taxon>Bacillati</taxon>
        <taxon>Bacillota</taxon>
        <taxon>Clostridia</taxon>
        <taxon>Eubacteriales</taxon>
        <taxon>Clostridiaceae</taxon>
        <taxon>Clostridium</taxon>
    </lineage>
</organism>
<evidence type="ECO:0000313" key="10">
    <source>
        <dbReference type="Proteomes" id="UP001078443"/>
    </source>
</evidence>
<keyword evidence="4" id="KW-1015">Disulfide bond</keyword>
<dbReference type="EMBL" id="JAPQER010000001">
    <property type="protein sequence ID" value="MCY6483069.1"/>
    <property type="molecule type" value="Genomic_DNA"/>
</dbReference>
<evidence type="ECO:0000256" key="5">
    <source>
        <dbReference type="ARBA" id="ARBA00023284"/>
    </source>
</evidence>
<feature type="domain" description="Thioredoxin" evidence="8">
    <location>
        <begin position="216"/>
        <end position="362"/>
    </location>
</feature>
<evidence type="ECO:0000256" key="3">
    <source>
        <dbReference type="ARBA" id="ARBA00022968"/>
    </source>
</evidence>
<keyword evidence="7" id="KW-0732">Signal</keyword>
<evidence type="ECO:0000256" key="7">
    <source>
        <dbReference type="SAM" id="SignalP"/>
    </source>
</evidence>
<sequence length="365" mass="41738">MKKKLLSIIIATLICTSMAACGKSTKPTTDNQNKSQQTETQKETAKDTHMKFDEMGLEYDIPETWAEKKGVGPACIAPGKPGVAYIIGEIPYEYLSDEFYDKIVEMSKTAKTEEEQKKLFEEYQSKAKDFCTIMVLDKNTDNVDDKKRKEEVFAKYTHKDKVAKKDNFECYILYNDKYDESGLTDKEKKEFKEVYAAIKDLKKSIKLFKPVDPMEKVSNYKKLNFKTKTLDGKNIDNSVFNDNKLTMVNIWATFCGPCKAEMPDIQELYKEVKQENINVLGIVSDTFNDEENQELAKKIIKSKDVEFTNIIPDESLMNGLLKDIPGVPTTVFVDNKGNIIGEPIVGGNNKEFYKNEIQNRLKTLK</sequence>
<feature type="chain" id="PRO_5045525263" evidence="7">
    <location>
        <begin position="20"/>
        <end position="365"/>
    </location>
</feature>
<reference evidence="9" key="1">
    <citation type="submission" date="2022-12" db="EMBL/GenBank/DDBJ databases">
        <authorList>
            <person name="Wang J."/>
        </authorList>
    </citation>
    <scope>NUCLEOTIDE SEQUENCE</scope>
    <source>
        <strain evidence="9">HY-45-18</strain>
    </source>
</reference>
<comment type="subcellular location">
    <subcellularLocation>
        <location evidence="1">Cell envelope</location>
    </subcellularLocation>
</comment>
<keyword evidence="10" id="KW-1185">Reference proteome</keyword>
<dbReference type="Proteomes" id="UP001078443">
    <property type="component" value="Unassembled WGS sequence"/>
</dbReference>
<dbReference type="InterPro" id="IPR017937">
    <property type="entry name" value="Thioredoxin_CS"/>
</dbReference>
<evidence type="ECO:0000256" key="2">
    <source>
        <dbReference type="ARBA" id="ARBA00022748"/>
    </source>
</evidence>
<dbReference type="InterPro" id="IPR000866">
    <property type="entry name" value="AhpC/TSA"/>
</dbReference>
<protein>
    <submittedName>
        <fullName evidence="9">TlpA disulfide reductase family protein</fullName>
    </submittedName>
</protein>
<dbReference type="PROSITE" id="PS51352">
    <property type="entry name" value="THIOREDOXIN_2"/>
    <property type="match status" value="1"/>
</dbReference>
<dbReference type="PROSITE" id="PS51257">
    <property type="entry name" value="PROKAR_LIPOPROTEIN"/>
    <property type="match status" value="1"/>
</dbReference>
<feature type="signal peptide" evidence="7">
    <location>
        <begin position="1"/>
        <end position="19"/>
    </location>
</feature>
<dbReference type="InterPro" id="IPR050553">
    <property type="entry name" value="Thioredoxin_ResA/DsbE_sf"/>
</dbReference>
<dbReference type="InterPro" id="IPR036249">
    <property type="entry name" value="Thioredoxin-like_sf"/>
</dbReference>
<dbReference type="PANTHER" id="PTHR42852">
    <property type="entry name" value="THIOL:DISULFIDE INTERCHANGE PROTEIN DSBE"/>
    <property type="match status" value="1"/>
</dbReference>
<keyword evidence="3" id="KW-0812">Transmembrane</keyword>
<dbReference type="Gene3D" id="3.40.30.10">
    <property type="entry name" value="Glutaredoxin"/>
    <property type="match status" value="1"/>
</dbReference>
<evidence type="ECO:0000256" key="6">
    <source>
        <dbReference type="SAM" id="MobiDB-lite"/>
    </source>
</evidence>
<keyword evidence="3" id="KW-0735">Signal-anchor</keyword>
<gene>
    <name evidence="9" type="ORF">OW763_01710</name>
</gene>
<dbReference type="PROSITE" id="PS00194">
    <property type="entry name" value="THIOREDOXIN_1"/>
    <property type="match status" value="1"/>
</dbReference>
<dbReference type="InterPro" id="IPR013766">
    <property type="entry name" value="Thioredoxin_domain"/>
</dbReference>
<accession>A0ABT4CVS4</accession>
<name>A0ABT4CVS4_9CLOT</name>
<evidence type="ECO:0000313" key="9">
    <source>
        <dbReference type="EMBL" id="MCY6483069.1"/>
    </source>
</evidence>
<dbReference type="RefSeq" id="WP_268039333.1">
    <property type="nucleotide sequence ID" value="NZ_JAPQER010000001.1"/>
</dbReference>
<keyword evidence="5" id="KW-0676">Redox-active center</keyword>
<dbReference type="SUPFAM" id="SSF52833">
    <property type="entry name" value="Thioredoxin-like"/>
    <property type="match status" value="1"/>
</dbReference>
<evidence type="ECO:0000256" key="1">
    <source>
        <dbReference type="ARBA" id="ARBA00004196"/>
    </source>
</evidence>
<feature type="region of interest" description="Disordered" evidence="6">
    <location>
        <begin position="22"/>
        <end position="47"/>
    </location>
</feature>
<dbReference type="Pfam" id="PF00578">
    <property type="entry name" value="AhpC-TSA"/>
    <property type="match status" value="1"/>
</dbReference>
<keyword evidence="2" id="KW-0201">Cytochrome c-type biogenesis</keyword>
<comment type="caution">
    <text evidence="9">The sequence shown here is derived from an EMBL/GenBank/DDBJ whole genome shotgun (WGS) entry which is preliminary data.</text>
</comment>
<evidence type="ECO:0000259" key="8">
    <source>
        <dbReference type="PROSITE" id="PS51352"/>
    </source>
</evidence>